<accession>A0A1I1RBL9</accession>
<evidence type="ECO:0000256" key="1">
    <source>
        <dbReference type="ARBA" id="ARBA00005417"/>
    </source>
</evidence>
<dbReference type="Pfam" id="PF00005">
    <property type="entry name" value="ABC_tran"/>
    <property type="match status" value="1"/>
</dbReference>
<dbReference type="PROSITE" id="PS50893">
    <property type="entry name" value="ABC_TRANSPORTER_2"/>
    <property type="match status" value="1"/>
</dbReference>
<dbReference type="InterPro" id="IPR027417">
    <property type="entry name" value="P-loop_NTPase"/>
</dbReference>
<evidence type="ECO:0000313" key="7">
    <source>
        <dbReference type="Proteomes" id="UP000199599"/>
    </source>
</evidence>
<dbReference type="Gene3D" id="3.40.50.300">
    <property type="entry name" value="P-loop containing nucleotide triphosphate hydrolases"/>
    <property type="match status" value="1"/>
</dbReference>
<dbReference type="InterPro" id="IPR003439">
    <property type="entry name" value="ABC_transporter-like_ATP-bd"/>
</dbReference>
<keyword evidence="4" id="KW-0067">ATP-binding</keyword>
<dbReference type="SUPFAM" id="SSF52540">
    <property type="entry name" value="P-loop containing nucleoside triphosphate hydrolases"/>
    <property type="match status" value="1"/>
</dbReference>
<evidence type="ECO:0000313" key="6">
    <source>
        <dbReference type="EMBL" id="SFD29548.1"/>
    </source>
</evidence>
<evidence type="ECO:0000256" key="2">
    <source>
        <dbReference type="ARBA" id="ARBA00022448"/>
    </source>
</evidence>
<evidence type="ECO:0000259" key="5">
    <source>
        <dbReference type="PROSITE" id="PS50893"/>
    </source>
</evidence>
<keyword evidence="3" id="KW-0547">Nucleotide-binding</keyword>
<dbReference type="RefSeq" id="WP_090091990.1">
    <property type="nucleotide sequence ID" value="NZ_CBCRVU010000001.1"/>
</dbReference>
<dbReference type="PANTHER" id="PTHR43335:SF2">
    <property type="entry name" value="ABC TRANSPORTER, ATP-BINDING PROTEIN"/>
    <property type="match status" value="1"/>
</dbReference>
<feature type="domain" description="ABC transporter" evidence="5">
    <location>
        <begin position="3"/>
        <end position="232"/>
    </location>
</feature>
<dbReference type="InterPro" id="IPR017871">
    <property type="entry name" value="ABC_transporter-like_CS"/>
</dbReference>
<dbReference type="GO" id="GO:0016887">
    <property type="term" value="F:ATP hydrolysis activity"/>
    <property type="evidence" value="ECO:0007669"/>
    <property type="project" value="InterPro"/>
</dbReference>
<dbReference type="CDD" id="cd03264">
    <property type="entry name" value="ABC_drug_resistance_like"/>
    <property type="match status" value="1"/>
</dbReference>
<dbReference type="Proteomes" id="UP000199599">
    <property type="component" value="Unassembled WGS sequence"/>
</dbReference>
<keyword evidence="2" id="KW-0813">Transport</keyword>
<dbReference type="STRING" id="1505723.SAMN04487792_0163"/>
<name>A0A1I1RBL9_9LACO</name>
<dbReference type="PROSITE" id="PS00211">
    <property type="entry name" value="ABC_TRANSPORTER_1"/>
    <property type="match status" value="1"/>
</dbReference>
<dbReference type="GO" id="GO:0005524">
    <property type="term" value="F:ATP binding"/>
    <property type="evidence" value="ECO:0007669"/>
    <property type="project" value="UniProtKB-KW"/>
</dbReference>
<proteinExistence type="inferred from homology"/>
<sequence length="287" mass="31480">MELDIKNVSLKFGQRLILDNINLNLHSGGLIGLIGPNGAGKSTLLRIISTILQPEKGSIFLDGVDIVKYPKKMRISLGYLPQQVPYYPHLTAIEYLQYIAALKGISKKQARSNIENLLTKFHLINAKNTKLADFSGGMRQRVGIAATLLGDPKVIIVDEPTVGLDPLERVTIRNVLAEMAVNHIVILSTHIISDIEAVASKIIVLKEGQILYTGSPERLLQRVTNSVWEYTAPVNQVLNQLENVSSITQEIDGVHIRVISQSKPNAEAVNVTPRLEDASLAILESGD</sequence>
<dbReference type="AlphaFoldDB" id="A0A1I1RBL9"/>
<dbReference type="PANTHER" id="PTHR43335">
    <property type="entry name" value="ABC TRANSPORTER, ATP-BINDING PROTEIN"/>
    <property type="match status" value="1"/>
</dbReference>
<comment type="similarity">
    <text evidence="1">Belongs to the ABC transporter superfamily.</text>
</comment>
<organism evidence="6 7">
    <name type="scientific">Lactobacillus bombicola</name>
    <dbReference type="NCBI Taxonomy" id="1505723"/>
    <lineage>
        <taxon>Bacteria</taxon>
        <taxon>Bacillati</taxon>
        <taxon>Bacillota</taxon>
        <taxon>Bacilli</taxon>
        <taxon>Lactobacillales</taxon>
        <taxon>Lactobacillaceae</taxon>
        <taxon>Lactobacillus</taxon>
    </lineage>
</organism>
<dbReference type="SMART" id="SM00382">
    <property type="entry name" value="AAA"/>
    <property type="match status" value="1"/>
</dbReference>
<gene>
    <name evidence="6" type="ORF">SAMN04487792_0163</name>
</gene>
<protein>
    <submittedName>
        <fullName evidence="6">ABC-type multidrug transport system, ATPase component</fullName>
    </submittedName>
</protein>
<reference evidence="7" key="1">
    <citation type="submission" date="2016-10" db="EMBL/GenBank/DDBJ databases">
        <authorList>
            <person name="Varghese N."/>
            <person name="Submissions S."/>
        </authorList>
    </citation>
    <scope>NUCLEOTIDE SEQUENCE [LARGE SCALE GENOMIC DNA]</scope>
    <source>
        <strain evidence="7">R-53102</strain>
    </source>
</reference>
<dbReference type="InterPro" id="IPR003593">
    <property type="entry name" value="AAA+_ATPase"/>
</dbReference>
<evidence type="ECO:0000256" key="3">
    <source>
        <dbReference type="ARBA" id="ARBA00022741"/>
    </source>
</evidence>
<dbReference type="EMBL" id="FOMN01000001">
    <property type="protein sequence ID" value="SFD29548.1"/>
    <property type="molecule type" value="Genomic_DNA"/>
</dbReference>
<evidence type="ECO:0000256" key="4">
    <source>
        <dbReference type="ARBA" id="ARBA00022840"/>
    </source>
</evidence>